<dbReference type="PANTHER" id="PTHR33112">
    <property type="entry name" value="DOMAIN PROTEIN, PUTATIVE-RELATED"/>
    <property type="match status" value="1"/>
</dbReference>
<sequence length="382" mass="43251">MPNQSTGSEASFEIARFWLKECVERHPNCPKPAANGFLPTRVIDVGTEGKPEALLCETKRATIPESQRQFVALSHCWGTAQILTTTSQNLHERLACIPLSLLPPVFRDAVIATRKMGIRYLWIDSLCILQDSHSDWQAESVQMCEVYHSAILTISSSHSPDAQGGLFVDRDGAADLPFEVELDLPPETMRAFEGFRLFPTPVRDEIYDSRDIPLETRAWTFQELVLAPRILKYEATSMRWECLTIHGSERHPYGGGSRHSDTIKELQSLISRSLDNETDAFDIFGDAKAIQSIHWLIVVREYTARNLTKQTDRLVAIAGIADRLQQRTKSRYVAGLWTNQMPFQLLWYISTLINPDNGIDLSRAQLPDRPKDQISPSWSWAA</sequence>
<evidence type="ECO:0000259" key="1">
    <source>
        <dbReference type="Pfam" id="PF06985"/>
    </source>
</evidence>
<keyword evidence="3" id="KW-1185">Reference proteome</keyword>
<feature type="non-terminal residue" evidence="2">
    <location>
        <position position="382"/>
    </location>
</feature>
<dbReference type="AlphaFoldDB" id="A0A8E2EZA7"/>
<name>A0A8E2EZA7_9PEZI</name>
<organism evidence="2 3">
    <name type="scientific">Glonium stellatum</name>
    <dbReference type="NCBI Taxonomy" id="574774"/>
    <lineage>
        <taxon>Eukaryota</taxon>
        <taxon>Fungi</taxon>
        <taxon>Dikarya</taxon>
        <taxon>Ascomycota</taxon>
        <taxon>Pezizomycotina</taxon>
        <taxon>Dothideomycetes</taxon>
        <taxon>Pleosporomycetidae</taxon>
        <taxon>Gloniales</taxon>
        <taxon>Gloniaceae</taxon>
        <taxon>Glonium</taxon>
    </lineage>
</organism>
<evidence type="ECO:0000313" key="2">
    <source>
        <dbReference type="EMBL" id="OCL07599.1"/>
    </source>
</evidence>
<gene>
    <name evidence="2" type="ORF">AOQ84DRAFT_294785</name>
</gene>
<evidence type="ECO:0000313" key="3">
    <source>
        <dbReference type="Proteomes" id="UP000250140"/>
    </source>
</evidence>
<dbReference type="PANTHER" id="PTHR33112:SF16">
    <property type="entry name" value="HETEROKARYON INCOMPATIBILITY DOMAIN-CONTAINING PROTEIN"/>
    <property type="match status" value="1"/>
</dbReference>
<accession>A0A8E2EZA7</accession>
<dbReference type="Pfam" id="PF06985">
    <property type="entry name" value="HET"/>
    <property type="match status" value="1"/>
</dbReference>
<dbReference type="Proteomes" id="UP000250140">
    <property type="component" value="Unassembled WGS sequence"/>
</dbReference>
<feature type="domain" description="Heterokaryon incompatibility" evidence="1">
    <location>
        <begin position="70"/>
        <end position="223"/>
    </location>
</feature>
<protein>
    <submittedName>
        <fullName evidence="2">HET-domain-containing protein</fullName>
    </submittedName>
</protein>
<dbReference type="OrthoDB" id="5125733at2759"/>
<dbReference type="InterPro" id="IPR010730">
    <property type="entry name" value="HET"/>
</dbReference>
<dbReference type="EMBL" id="KV749830">
    <property type="protein sequence ID" value="OCL07599.1"/>
    <property type="molecule type" value="Genomic_DNA"/>
</dbReference>
<proteinExistence type="predicted"/>
<reference evidence="2 3" key="1">
    <citation type="journal article" date="2016" name="Nat. Commun.">
        <title>Ectomycorrhizal ecology is imprinted in the genome of the dominant symbiotic fungus Cenococcum geophilum.</title>
        <authorList>
            <consortium name="DOE Joint Genome Institute"/>
            <person name="Peter M."/>
            <person name="Kohler A."/>
            <person name="Ohm R.A."/>
            <person name="Kuo A."/>
            <person name="Krutzmann J."/>
            <person name="Morin E."/>
            <person name="Arend M."/>
            <person name="Barry K.W."/>
            <person name="Binder M."/>
            <person name="Choi C."/>
            <person name="Clum A."/>
            <person name="Copeland A."/>
            <person name="Grisel N."/>
            <person name="Haridas S."/>
            <person name="Kipfer T."/>
            <person name="LaButti K."/>
            <person name="Lindquist E."/>
            <person name="Lipzen A."/>
            <person name="Maire R."/>
            <person name="Meier B."/>
            <person name="Mihaltcheva S."/>
            <person name="Molinier V."/>
            <person name="Murat C."/>
            <person name="Poggeler S."/>
            <person name="Quandt C.A."/>
            <person name="Sperisen C."/>
            <person name="Tritt A."/>
            <person name="Tisserant E."/>
            <person name="Crous P.W."/>
            <person name="Henrissat B."/>
            <person name="Nehls U."/>
            <person name="Egli S."/>
            <person name="Spatafora J.W."/>
            <person name="Grigoriev I.V."/>
            <person name="Martin F.M."/>
        </authorList>
    </citation>
    <scope>NUCLEOTIDE SEQUENCE [LARGE SCALE GENOMIC DNA]</scope>
    <source>
        <strain evidence="2 3">CBS 207.34</strain>
    </source>
</reference>